<accession>A0A212LVD4</accession>
<protein>
    <submittedName>
        <fullName evidence="7">ABC-type cobalt transport system, permease component CbiQ and related transporters</fullName>
    </submittedName>
</protein>
<dbReference type="RefSeq" id="WP_288184461.1">
    <property type="nucleotide sequence ID" value="NZ_LT608335.1"/>
</dbReference>
<dbReference type="CDD" id="cd16914">
    <property type="entry name" value="EcfT"/>
    <property type="match status" value="1"/>
</dbReference>
<keyword evidence="4 6" id="KW-1133">Transmembrane helix</keyword>
<evidence type="ECO:0000256" key="2">
    <source>
        <dbReference type="ARBA" id="ARBA00022475"/>
    </source>
</evidence>
<name>A0A212LVD4_9FIRM</name>
<sequence>MAAIFSGGERPGRFRLDPRTKLCLLFIGNITVLLSPAIHYELLLVASILLLGLLCGVGRYCLKMTVVYFLLAAVQLLGTRYLDGFLQIFLVTFAVFLRKVFPCAMLGGILIATTRVNEFMAAMHRLRIPRSVAVPLAVTLRYFPMIKEEWKHVCDAMNMRGIGVSVWRFLQKPLKTTECIYVPILISAAKLADELAAAAVTRGIDNPQPRTCLQQIGFGMADGICIGWFLLLVMINLWGKGGGS</sequence>
<dbReference type="InterPro" id="IPR003339">
    <property type="entry name" value="ABC/ECF_trnsptr_transmembrane"/>
</dbReference>
<comment type="subcellular location">
    <subcellularLocation>
        <location evidence="1">Membrane</location>
        <topology evidence="1">Multi-pass membrane protein</topology>
    </subcellularLocation>
</comment>
<proteinExistence type="predicted"/>
<dbReference type="PANTHER" id="PTHR34857">
    <property type="entry name" value="SLL0384 PROTEIN"/>
    <property type="match status" value="1"/>
</dbReference>
<feature type="transmembrane region" description="Helical" evidence="6">
    <location>
        <begin position="216"/>
        <end position="238"/>
    </location>
</feature>
<reference evidence="7" key="1">
    <citation type="submission" date="2016-08" db="EMBL/GenBank/DDBJ databases">
        <authorList>
            <person name="Seilhamer J.J."/>
        </authorList>
    </citation>
    <scope>NUCLEOTIDE SEQUENCE</scope>
    <source>
        <strain evidence="7">86</strain>
    </source>
</reference>
<dbReference type="AlphaFoldDB" id="A0A212LVD4"/>
<evidence type="ECO:0000256" key="3">
    <source>
        <dbReference type="ARBA" id="ARBA00022692"/>
    </source>
</evidence>
<keyword evidence="5 6" id="KW-0472">Membrane</keyword>
<feature type="transmembrane region" description="Helical" evidence="6">
    <location>
        <begin position="66"/>
        <end position="82"/>
    </location>
</feature>
<dbReference type="EMBL" id="FMJE01000003">
    <property type="protein sequence ID" value="SCM81430.1"/>
    <property type="molecule type" value="Genomic_DNA"/>
</dbReference>
<keyword evidence="3 6" id="KW-0812">Transmembrane</keyword>
<evidence type="ECO:0000256" key="1">
    <source>
        <dbReference type="ARBA" id="ARBA00004141"/>
    </source>
</evidence>
<organism evidence="7">
    <name type="scientific">uncultured Sporomusa sp</name>
    <dbReference type="NCBI Taxonomy" id="307249"/>
    <lineage>
        <taxon>Bacteria</taxon>
        <taxon>Bacillati</taxon>
        <taxon>Bacillota</taxon>
        <taxon>Negativicutes</taxon>
        <taxon>Selenomonadales</taxon>
        <taxon>Sporomusaceae</taxon>
        <taxon>Sporomusa</taxon>
        <taxon>environmental samples</taxon>
    </lineage>
</organism>
<evidence type="ECO:0000313" key="7">
    <source>
        <dbReference type="EMBL" id="SCM81430.1"/>
    </source>
</evidence>
<keyword evidence="2" id="KW-1003">Cell membrane</keyword>
<dbReference type="Pfam" id="PF02361">
    <property type="entry name" value="CbiQ"/>
    <property type="match status" value="1"/>
</dbReference>
<gene>
    <name evidence="7" type="ORF">KL86SPO_31609</name>
</gene>
<dbReference type="PANTHER" id="PTHR34857:SF2">
    <property type="entry name" value="SLL0384 PROTEIN"/>
    <property type="match status" value="1"/>
</dbReference>
<dbReference type="InterPro" id="IPR051611">
    <property type="entry name" value="ECF_transporter_component"/>
</dbReference>
<feature type="transmembrane region" description="Helical" evidence="6">
    <location>
        <begin position="44"/>
        <end position="61"/>
    </location>
</feature>
<evidence type="ECO:0000256" key="4">
    <source>
        <dbReference type="ARBA" id="ARBA00022989"/>
    </source>
</evidence>
<feature type="transmembrane region" description="Helical" evidence="6">
    <location>
        <begin position="88"/>
        <end position="113"/>
    </location>
</feature>
<dbReference type="GO" id="GO:0005886">
    <property type="term" value="C:plasma membrane"/>
    <property type="evidence" value="ECO:0007669"/>
    <property type="project" value="UniProtKB-ARBA"/>
</dbReference>
<evidence type="ECO:0000256" key="6">
    <source>
        <dbReference type="SAM" id="Phobius"/>
    </source>
</evidence>
<evidence type="ECO:0000256" key="5">
    <source>
        <dbReference type="ARBA" id="ARBA00023136"/>
    </source>
</evidence>